<feature type="region of interest" description="Disordered" evidence="1">
    <location>
        <begin position="257"/>
        <end position="277"/>
    </location>
</feature>
<evidence type="ECO:0000313" key="4">
    <source>
        <dbReference type="Proteomes" id="UP000050501"/>
    </source>
</evidence>
<evidence type="ECO:0008006" key="5">
    <source>
        <dbReference type="Google" id="ProtNLM"/>
    </source>
</evidence>
<evidence type="ECO:0000313" key="3">
    <source>
        <dbReference type="EMBL" id="KPL87427.1"/>
    </source>
</evidence>
<sequence>MKTRLWFRGVVVMGLGLLAACSLTPQPPEPLPTLTPQPSLTASPTVVWFPPTDTPTPIPTQEVMPTPDQRPGLGEVLATDTFTAPSGWQTRATTLGSIAYGKEELTLAIPGPKTSLISMREDLSYENFYLELTASANLCRGADAYGLLVRASGPFNGYRLLASCDGQLRMERIRNGQAVPLQDWTPSGQVPPGAPGSVRLGIWAYNTEIRVFANDVYQFSVSDPVWRGGTLGVYARTAADSPVSVNFTQLEVRSLTVQPTLPPPTPTPTERPKQKGS</sequence>
<dbReference type="Gene3D" id="2.60.120.560">
    <property type="entry name" value="Exo-inulinase, domain 1"/>
    <property type="match status" value="1"/>
</dbReference>
<accession>A0A0P6YUL1</accession>
<evidence type="ECO:0000256" key="2">
    <source>
        <dbReference type="SAM" id="SignalP"/>
    </source>
</evidence>
<feature type="chain" id="PRO_5006133909" description="3-keto-disaccharide hydrolase domain-containing protein" evidence="2">
    <location>
        <begin position="26"/>
        <end position="277"/>
    </location>
</feature>
<dbReference type="PROSITE" id="PS51257">
    <property type="entry name" value="PROKAR_LIPOPROTEIN"/>
    <property type="match status" value="1"/>
</dbReference>
<evidence type="ECO:0000256" key="1">
    <source>
        <dbReference type="SAM" id="MobiDB-lite"/>
    </source>
</evidence>
<keyword evidence="2" id="KW-0732">Signal</keyword>
<dbReference type="EMBL" id="LGCM01000019">
    <property type="protein sequence ID" value="KPL87427.1"/>
    <property type="molecule type" value="Genomic_DNA"/>
</dbReference>
<keyword evidence="4" id="KW-1185">Reference proteome</keyword>
<dbReference type="Proteomes" id="UP000050501">
    <property type="component" value="Unassembled WGS sequence"/>
</dbReference>
<protein>
    <recommendedName>
        <fullName evidence="5">3-keto-disaccharide hydrolase domain-containing protein</fullName>
    </recommendedName>
</protein>
<gene>
    <name evidence="3" type="ORF">ADN01_04480</name>
</gene>
<dbReference type="AlphaFoldDB" id="A0A0P6YUL1"/>
<name>A0A0P6YUL1_9CHLR</name>
<proteinExistence type="predicted"/>
<feature type="signal peptide" evidence="2">
    <location>
        <begin position="1"/>
        <end position="25"/>
    </location>
</feature>
<reference evidence="3 4" key="1">
    <citation type="submission" date="2015-07" db="EMBL/GenBank/DDBJ databases">
        <title>Genome sequence of Levilinea saccharolytica DSM 16555.</title>
        <authorList>
            <person name="Hemp J."/>
            <person name="Ward L.M."/>
            <person name="Pace L.A."/>
            <person name="Fischer W.W."/>
        </authorList>
    </citation>
    <scope>NUCLEOTIDE SEQUENCE [LARGE SCALE GENOMIC DNA]</scope>
    <source>
        <strain evidence="3 4">KIBI-1</strain>
    </source>
</reference>
<organism evidence="3 4">
    <name type="scientific">Levilinea saccharolytica</name>
    <dbReference type="NCBI Taxonomy" id="229921"/>
    <lineage>
        <taxon>Bacteria</taxon>
        <taxon>Bacillati</taxon>
        <taxon>Chloroflexota</taxon>
        <taxon>Anaerolineae</taxon>
        <taxon>Anaerolineales</taxon>
        <taxon>Anaerolineaceae</taxon>
        <taxon>Levilinea</taxon>
    </lineage>
</organism>
<dbReference type="RefSeq" id="WP_075070961.1">
    <property type="nucleotide sequence ID" value="NZ_LGCM01000019.1"/>
</dbReference>
<dbReference type="STRING" id="229921.ADN01_04480"/>
<comment type="caution">
    <text evidence="3">The sequence shown here is derived from an EMBL/GenBank/DDBJ whole genome shotgun (WGS) entry which is preliminary data.</text>
</comment>
<feature type="compositionally biased region" description="Pro residues" evidence="1">
    <location>
        <begin position="260"/>
        <end position="269"/>
    </location>
</feature>